<accession>D5AEG7</accession>
<proteinExistence type="evidence at transcript level"/>
<evidence type="ECO:0000256" key="1">
    <source>
        <dbReference type="SAM" id="MobiDB-lite"/>
    </source>
</evidence>
<protein>
    <submittedName>
        <fullName evidence="2">Uncharacterized protein</fullName>
    </submittedName>
</protein>
<reference evidence="2" key="1">
    <citation type="submission" date="2010-04" db="EMBL/GenBank/DDBJ databases">
        <authorList>
            <person name="Reid K.E."/>
            <person name="Liao N."/>
            <person name="Chan S."/>
            <person name="Docking R."/>
            <person name="Taylor G."/>
            <person name="Moore R."/>
            <person name="Mayo M."/>
            <person name="Munro S."/>
            <person name="King J."/>
            <person name="Yanchuk A."/>
            <person name="Holt R."/>
            <person name="Jones S."/>
            <person name="Marra M."/>
            <person name="Ritland C.E."/>
            <person name="Ritland K."/>
            <person name="Bohlmann J."/>
        </authorList>
    </citation>
    <scope>NUCLEOTIDE SEQUENCE</scope>
    <source>
        <tissue evidence="2">Bud</tissue>
    </source>
</reference>
<name>D5AEG7_PICSI</name>
<organism evidence="2">
    <name type="scientific">Picea sitchensis</name>
    <name type="common">Sitka spruce</name>
    <name type="synonym">Pinus sitchensis</name>
    <dbReference type="NCBI Taxonomy" id="3332"/>
    <lineage>
        <taxon>Eukaryota</taxon>
        <taxon>Viridiplantae</taxon>
        <taxon>Streptophyta</taxon>
        <taxon>Embryophyta</taxon>
        <taxon>Tracheophyta</taxon>
        <taxon>Spermatophyta</taxon>
        <taxon>Pinopsida</taxon>
        <taxon>Pinidae</taxon>
        <taxon>Conifers I</taxon>
        <taxon>Pinales</taxon>
        <taxon>Pinaceae</taxon>
        <taxon>Picea</taxon>
    </lineage>
</organism>
<evidence type="ECO:0000313" key="2">
    <source>
        <dbReference type="EMBL" id="ADE77936.1"/>
    </source>
</evidence>
<dbReference type="EMBL" id="BT124701">
    <property type="protein sequence ID" value="ADE77936.1"/>
    <property type="molecule type" value="mRNA"/>
</dbReference>
<dbReference type="AlphaFoldDB" id="D5AEG7"/>
<sequence>MDAKVLVLLSKSLNTAAQAPTSTPALPRIIRSSSRGSAHRRTAMPRMIVPAPSLAQQVLITTSSSAVSLLNK</sequence>
<feature type="region of interest" description="Disordered" evidence="1">
    <location>
        <begin position="19"/>
        <end position="43"/>
    </location>
</feature>